<sequence length="144" mass="16141">MTYLIFVLFCSAVSKRQCFASPSSLVDLSRRAFSPQVPHSAPDTPQLSPERTEHLDLSHNDLRSLPSSLLASFRNLKALRQRPHTKALADVCIPYHGETRKASDLSQKAHFSRLYPGSKPLSHDHRVMAMGKHGDEDRLPISRA</sequence>
<dbReference type="EMBL" id="UZAM01008804">
    <property type="protein sequence ID" value="VDP06489.1"/>
    <property type="molecule type" value="Genomic_DNA"/>
</dbReference>
<accession>A0A183INI3</accession>
<keyword evidence="2" id="KW-0732">Signal</keyword>
<protein>
    <submittedName>
        <fullName evidence="5">Leucine Rich repeat-containing domain protein</fullName>
    </submittedName>
</protein>
<dbReference type="Gene3D" id="3.80.10.10">
    <property type="entry name" value="Ribonuclease Inhibitor"/>
    <property type="match status" value="1"/>
</dbReference>
<dbReference type="OrthoDB" id="19938at2759"/>
<organism evidence="5">
    <name type="scientific">Soboliphyme baturini</name>
    <dbReference type="NCBI Taxonomy" id="241478"/>
    <lineage>
        <taxon>Eukaryota</taxon>
        <taxon>Metazoa</taxon>
        <taxon>Ecdysozoa</taxon>
        <taxon>Nematoda</taxon>
        <taxon>Enoplea</taxon>
        <taxon>Dorylaimia</taxon>
        <taxon>Dioctophymatida</taxon>
        <taxon>Dioctophymatoidea</taxon>
        <taxon>Soboliphymatidae</taxon>
        <taxon>Soboliphyme</taxon>
    </lineage>
</organism>
<name>A0A183INI3_9BILA</name>
<evidence type="ECO:0000313" key="4">
    <source>
        <dbReference type="Proteomes" id="UP000270296"/>
    </source>
</evidence>
<dbReference type="WBParaSite" id="SBAD_0000538901-mRNA-1">
    <property type="protein sequence ID" value="SBAD_0000538901-mRNA-1"/>
    <property type="gene ID" value="SBAD_0000538901"/>
</dbReference>
<feature type="signal peptide" evidence="2">
    <location>
        <begin position="1"/>
        <end position="20"/>
    </location>
</feature>
<evidence type="ECO:0000313" key="3">
    <source>
        <dbReference type="EMBL" id="VDP06489.1"/>
    </source>
</evidence>
<keyword evidence="4" id="KW-1185">Reference proteome</keyword>
<gene>
    <name evidence="3" type="ORF">SBAD_LOCUS5179</name>
</gene>
<dbReference type="InterPro" id="IPR032675">
    <property type="entry name" value="LRR_dom_sf"/>
</dbReference>
<dbReference type="AlphaFoldDB" id="A0A183INI3"/>
<proteinExistence type="predicted"/>
<feature type="chain" id="PRO_5043140127" evidence="2">
    <location>
        <begin position="21"/>
        <end position="144"/>
    </location>
</feature>
<evidence type="ECO:0000256" key="2">
    <source>
        <dbReference type="SAM" id="SignalP"/>
    </source>
</evidence>
<dbReference type="Proteomes" id="UP000270296">
    <property type="component" value="Unassembled WGS sequence"/>
</dbReference>
<evidence type="ECO:0000313" key="5">
    <source>
        <dbReference type="WBParaSite" id="SBAD_0000538901-mRNA-1"/>
    </source>
</evidence>
<reference evidence="3 4" key="2">
    <citation type="submission" date="2018-11" db="EMBL/GenBank/DDBJ databases">
        <authorList>
            <consortium name="Pathogen Informatics"/>
        </authorList>
    </citation>
    <scope>NUCLEOTIDE SEQUENCE [LARGE SCALE GENOMIC DNA]</scope>
</reference>
<feature type="region of interest" description="Disordered" evidence="1">
    <location>
        <begin position="35"/>
        <end position="54"/>
    </location>
</feature>
<reference evidence="5" key="1">
    <citation type="submission" date="2016-06" db="UniProtKB">
        <authorList>
            <consortium name="WormBaseParasite"/>
        </authorList>
    </citation>
    <scope>IDENTIFICATION</scope>
</reference>
<evidence type="ECO:0000256" key="1">
    <source>
        <dbReference type="SAM" id="MobiDB-lite"/>
    </source>
</evidence>